<dbReference type="EMBL" id="JACGWN010000007">
    <property type="protein sequence ID" value="KAL0444930.1"/>
    <property type="molecule type" value="Genomic_DNA"/>
</dbReference>
<reference evidence="2" key="1">
    <citation type="submission" date="2020-06" db="EMBL/GenBank/DDBJ databases">
        <authorList>
            <person name="Li T."/>
            <person name="Hu X."/>
            <person name="Zhang T."/>
            <person name="Song X."/>
            <person name="Zhang H."/>
            <person name="Dai N."/>
            <person name="Sheng W."/>
            <person name="Hou X."/>
            <person name="Wei L."/>
        </authorList>
    </citation>
    <scope>NUCLEOTIDE SEQUENCE</scope>
    <source>
        <strain evidence="2">KEN1</strain>
        <tissue evidence="2">Leaf</tissue>
    </source>
</reference>
<feature type="compositionally biased region" description="Basic and acidic residues" evidence="1">
    <location>
        <begin position="31"/>
        <end position="42"/>
    </location>
</feature>
<organism evidence="2">
    <name type="scientific">Sesamum latifolium</name>
    <dbReference type="NCBI Taxonomy" id="2727402"/>
    <lineage>
        <taxon>Eukaryota</taxon>
        <taxon>Viridiplantae</taxon>
        <taxon>Streptophyta</taxon>
        <taxon>Embryophyta</taxon>
        <taxon>Tracheophyta</taxon>
        <taxon>Spermatophyta</taxon>
        <taxon>Magnoliopsida</taxon>
        <taxon>eudicotyledons</taxon>
        <taxon>Gunneridae</taxon>
        <taxon>Pentapetalae</taxon>
        <taxon>asterids</taxon>
        <taxon>lamiids</taxon>
        <taxon>Lamiales</taxon>
        <taxon>Pedaliaceae</taxon>
        <taxon>Sesamum</taxon>
    </lineage>
</organism>
<accession>A0AAW2WXV4</accession>
<feature type="compositionally biased region" description="Acidic residues" evidence="1">
    <location>
        <begin position="109"/>
        <end position="123"/>
    </location>
</feature>
<reference evidence="2" key="2">
    <citation type="journal article" date="2024" name="Plant">
        <title>Genomic evolution and insights into agronomic trait innovations of Sesamum species.</title>
        <authorList>
            <person name="Miao H."/>
            <person name="Wang L."/>
            <person name="Qu L."/>
            <person name="Liu H."/>
            <person name="Sun Y."/>
            <person name="Le M."/>
            <person name="Wang Q."/>
            <person name="Wei S."/>
            <person name="Zheng Y."/>
            <person name="Lin W."/>
            <person name="Duan Y."/>
            <person name="Cao H."/>
            <person name="Xiong S."/>
            <person name="Wang X."/>
            <person name="Wei L."/>
            <person name="Li C."/>
            <person name="Ma Q."/>
            <person name="Ju M."/>
            <person name="Zhao R."/>
            <person name="Li G."/>
            <person name="Mu C."/>
            <person name="Tian Q."/>
            <person name="Mei H."/>
            <person name="Zhang T."/>
            <person name="Gao T."/>
            <person name="Zhang H."/>
        </authorList>
    </citation>
    <scope>NUCLEOTIDE SEQUENCE</scope>
    <source>
        <strain evidence="2">KEN1</strain>
    </source>
</reference>
<dbReference type="AlphaFoldDB" id="A0AAW2WXV4"/>
<name>A0AAW2WXV4_9LAMI</name>
<proteinExistence type="predicted"/>
<protein>
    <submittedName>
        <fullName evidence="2">Uncharacterized protein</fullName>
    </submittedName>
</protein>
<comment type="caution">
    <text evidence="2">The sequence shown here is derived from an EMBL/GenBank/DDBJ whole genome shotgun (WGS) entry which is preliminary data.</text>
</comment>
<feature type="region of interest" description="Disordered" evidence="1">
    <location>
        <begin position="1"/>
        <end position="150"/>
    </location>
</feature>
<feature type="compositionally biased region" description="Acidic residues" evidence="1">
    <location>
        <begin position="44"/>
        <end position="101"/>
    </location>
</feature>
<sequence length="187" mass="20089">MPQLTYEGDTGLMGAEGVSERVGEEGVSEGVGKEGVSERVGEESVSEGVDEEIGVDVSEGVDEEIGVDVSEGVDEEIGVDAEVEVEDEAETEAEADVEAEAEGTGIGVGEDDGIENSEEDWEFEGSRASEDDGSSSPASECPSWMLEDLEGPMDDDIFVSRGADYGRKVMKNIRVWIKEMRKKKRVE</sequence>
<evidence type="ECO:0000313" key="2">
    <source>
        <dbReference type="EMBL" id="KAL0444930.1"/>
    </source>
</evidence>
<evidence type="ECO:0000256" key="1">
    <source>
        <dbReference type="SAM" id="MobiDB-lite"/>
    </source>
</evidence>
<gene>
    <name evidence="2" type="ORF">Slati_2215700</name>
</gene>